<name>A0A1Y1S7M6_9MICR</name>
<organism evidence="1 2">
    <name type="scientific">Enterospora canceri</name>
    <dbReference type="NCBI Taxonomy" id="1081671"/>
    <lineage>
        <taxon>Eukaryota</taxon>
        <taxon>Fungi</taxon>
        <taxon>Fungi incertae sedis</taxon>
        <taxon>Microsporidia</taxon>
        <taxon>Enterocytozoonidae</taxon>
        <taxon>Enterospora</taxon>
    </lineage>
</organism>
<dbReference type="Proteomes" id="UP000192639">
    <property type="component" value="Unassembled WGS sequence"/>
</dbReference>
<sequence>MIFTEEEQFLNVVRDKFKINHFVSSQHVQNIRAGLREYIDMLGTSSVFTFISGLQEYLRVLEMTKCYAKIVM</sequence>
<evidence type="ECO:0000313" key="1">
    <source>
        <dbReference type="EMBL" id="ORD94466.1"/>
    </source>
</evidence>
<reference evidence="1 2" key="1">
    <citation type="journal article" date="2017" name="Environ. Microbiol.">
        <title>Decay of the glycolytic pathway and adaptation to intranuclear parasitism within Enterocytozoonidae microsporidia.</title>
        <authorList>
            <person name="Wiredu Boakye D."/>
            <person name="Jaroenlak P."/>
            <person name="Prachumwat A."/>
            <person name="Williams T.A."/>
            <person name="Bateman K.S."/>
            <person name="Itsathitphaisarn O."/>
            <person name="Sritunyalucksana K."/>
            <person name="Paszkiewicz K.H."/>
            <person name="Moore K.A."/>
            <person name="Stentiford G.D."/>
            <person name="Williams B.A."/>
        </authorList>
    </citation>
    <scope>NUCLEOTIDE SEQUENCE [LARGE SCALE GENOMIC DNA]</scope>
    <source>
        <strain evidence="1 2">GB1</strain>
    </source>
</reference>
<accession>A0A1Y1S7M6</accession>
<gene>
    <name evidence="1" type="ORF">ECANGB1_677</name>
</gene>
<dbReference type="VEuPathDB" id="MicrosporidiaDB:ECANGB1_677"/>
<evidence type="ECO:0000313" key="2">
    <source>
        <dbReference type="Proteomes" id="UP000192639"/>
    </source>
</evidence>
<dbReference type="AlphaFoldDB" id="A0A1Y1S7M6"/>
<proteinExistence type="predicted"/>
<dbReference type="EMBL" id="LWDP01000019">
    <property type="protein sequence ID" value="ORD94466.1"/>
    <property type="molecule type" value="Genomic_DNA"/>
</dbReference>
<protein>
    <submittedName>
        <fullName evidence="1">Uncharacterized protein</fullName>
    </submittedName>
</protein>
<comment type="caution">
    <text evidence="1">The sequence shown here is derived from an EMBL/GenBank/DDBJ whole genome shotgun (WGS) entry which is preliminary data.</text>
</comment>
<keyword evidence="2" id="KW-1185">Reference proteome</keyword>